<evidence type="ECO:0000256" key="1">
    <source>
        <dbReference type="ARBA" id="ARBA00023026"/>
    </source>
</evidence>
<dbReference type="AlphaFoldDB" id="A0A0W0HPC6"/>
<comment type="caution">
    <text evidence="2">The sequence shown here is derived from an EMBL/GenBank/DDBJ whole genome shotgun (WGS) entry which is preliminary data.</text>
</comment>
<keyword evidence="3" id="KW-1185">Reference proteome</keyword>
<dbReference type="Pfam" id="PF03538">
    <property type="entry name" value="VRP1"/>
    <property type="match status" value="1"/>
</dbReference>
<reference evidence="2 3" key="1">
    <citation type="submission" date="2015-09" db="EMBL/GenBank/DDBJ databases">
        <title>Genome sequence of ICMP 13104.</title>
        <authorList>
            <person name="Visnovsky S."/>
            <person name="Lu A."/>
            <person name="Panda P."/>
            <person name="Pitman A."/>
        </authorList>
    </citation>
    <scope>NUCLEOTIDE SEQUENCE [LARGE SCALE GENOMIC DNA]</scope>
    <source>
        <strain evidence="2 3">ICMP 13104</strain>
    </source>
</reference>
<organism evidence="2 3">
    <name type="scientific">Pseudomonas viridiflava ICMP 13104</name>
    <dbReference type="NCBI Taxonomy" id="1198305"/>
    <lineage>
        <taxon>Bacteria</taxon>
        <taxon>Pseudomonadati</taxon>
        <taxon>Pseudomonadota</taxon>
        <taxon>Gammaproteobacteria</taxon>
        <taxon>Pseudomonadales</taxon>
        <taxon>Pseudomonadaceae</taxon>
        <taxon>Pseudomonas</taxon>
    </lineage>
</organism>
<protein>
    <submittedName>
        <fullName evidence="2">Uncharacterized protein</fullName>
    </submittedName>
</protein>
<name>A0A0W0HPC6_PSEVI</name>
<proteinExistence type="predicted"/>
<dbReference type="EMBL" id="LKEJ01000132">
    <property type="protein sequence ID" value="KTB62567.1"/>
    <property type="molecule type" value="Genomic_DNA"/>
</dbReference>
<sequence>MTERPFSLLNNLAKKEAATPERKGGKLSFSSALKTLNIRSVFDIVRRSKTAVVRELSPISDADAALAYENARPQQLEGSAEEAARINLDDRRPDLKDLLIDQQSTFTPIPTLHFINQVLSTAINAYVDTVPTNKGKSLYQLESEKQFPPQFPYNVHFQQISLGLAGKKPTLGELSYRVSLEVPATSSSTAAYGKVQHSSANAQLLMAIGSR</sequence>
<dbReference type="InterPro" id="IPR018003">
    <property type="entry name" value="Insecticidal_toxin/plasmid_vir"/>
</dbReference>
<evidence type="ECO:0000313" key="2">
    <source>
        <dbReference type="EMBL" id="KTB62567.1"/>
    </source>
</evidence>
<accession>A0A0W0HPC6</accession>
<dbReference type="Proteomes" id="UP000053048">
    <property type="component" value="Unassembled WGS sequence"/>
</dbReference>
<gene>
    <name evidence="2" type="ORF">AO067_15635</name>
</gene>
<evidence type="ECO:0000313" key="3">
    <source>
        <dbReference type="Proteomes" id="UP000053048"/>
    </source>
</evidence>
<keyword evidence="1" id="KW-0843">Virulence</keyword>